<protein>
    <submittedName>
        <fullName evidence="1">Uncharacterized protein</fullName>
    </submittedName>
</protein>
<accession>A0A1Y2HUV3</accession>
<comment type="caution">
    <text evidence="1">The sequence shown here is derived from an EMBL/GenBank/DDBJ whole genome shotgun (WGS) entry which is preliminary data.</text>
</comment>
<name>A0A1Y2HUV3_9FUNG</name>
<sequence>MRRQRREFARARRGRRSRRLIAHRPIRPWGWPLSLGLGTIHIHRVVAAIVLQSRLVLDGCRFWLVGLDQLEPATPLVPPGRQVLVPHLEQVVGGRHVFGIHGHKLLCCQLAHLGHGPRLVRGGIGGRKQLEPDFLARVRIVSAIPVIVVLRGPCVPDEEQRAVGQSHVSQVGGFTEFGRVGRE</sequence>
<dbReference type="Proteomes" id="UP000193411">
    <property type="component" value="Unassembled WGS sequence"/>
</dbReference>
<evidence type="ECO:0000313" key="1">
    <source>
        <dbReference type="EMBL" id="ORZ38398.1"/>
    </source>
</evidence>
<keyword evidence="2" id="KW-1185">Reference proteome</keyword>
<organism evidence="1 2">
    <name type="scientific">Catenaria anguillulae PL171</name>
    <dbReference type="NCBI Taxonomy" id="765915"/>
    <lineage>
        <taxon>Eukaryota</taxon>
        <taxon>Fungi</taxon>
        <taxon>Fungi incertae sedis</taxon>
        <taxon>Blastocladiomycota</taxon>
        <taxon>Blastocladiomycetes</taxon>
        <taxon>Blastocladiales</taxon>
        <taxon>Catenariaceae</taxon>
        <taxon>Catenaria</taxon>
    </lineage>
</organism>
<dbReference type="EMBL" id="MCFL01000009">
    <property type="protein sequence ID" value="ORZ38398.1"/>
    <property type="molecule type" value="Genomic_DNA"/>
</dbReference>
<dbReference type="AlphaFoldDB" id="A0A1Y2HUV3"/>
<gene>
    <name evidence="1" type="ORF">BCR44DRAFT_1429175</name>
</gene>
<reference evidence="1 2" key="1">
    <citation type="submission" date="2016-07" db="EMBL/GenBank/DDBJ databases">
        <title>Pervasive Adenine N6-methylation of Active Genes in Fungi.</title>
        <authorList>
            <consortium name="DOE Joint Genome Institute"/>
            <person name="Mondo S.J."/>
            <person name="Dannebaum R.O."/>
            <person name="Kuo R.C."/>
            <person name="Labutti K."/>
            <person name="Haridas S."/>
            <person name="Kuo A."/>
            <person name="Salamov A."/>
            <person name="Ahrendt S.R."/>
            <person name="Lipzen A."/>
            <person name="Sullivan W."/>
            <person name="Andreopoulos W.B."/>
            <person name="Clum A."/>
            <person name="Lindquist E."/>
            <person name="Daum C."/>
            <person name="Ramamoorthy G.K."/>
            <person name="Gryganskyi A."/>
            <person name="Culley D."/>
            <person name="Magnuson J.K."/>
            <person name="James T.Y."/>
            <person name="O'Malley M.A."/>
            <person name="Stajich J.E."/>
            <person name="Spatafora J.W."/>
            <person name="Visel A."/>
            <person name="Grigoriev I.V."/>
        </authorList>
    </citation>
    <scope>NUCLEOTIDE SEQUENCE [LARGE SCALE GENOMIC DNA]</scope>
    <source>
        <strain evidence="1 2">PL171</strain>
    </source>
</reference>
<proteinExistence type="predicted"/>
<evidence type="ECO:0000313" key="2">
    <source>
        <dbReference type="Proteomes" id="UP000193411"/>
    </source>
</evidence>